<keyword evidence="1 5" id="KW-0732">Signal</keyword>
<dbReference type="InterPro" id="IPR013098">
    <property type="entry name" value="Ig_I-set"/>
</dbReference>
<keyword evidence="2" id="KW-0677">Repeat</keyword>
<evidence type="ECO:0000256" key="1">
    <source>
        <dbReference type="ARBA" id="ARBA00022729"/>
    </source>
</evidence>
<dbReference type="PANTHER" id="PTHR12231">
    <property type="entry name" value="CTX-RELATED TYPE I TRANSMEMBRANE PROTEIN"/>
    <property type="match status" value="1"/>
</dbReference>
<protein>
    <submittedName>
        <fullName evidence="8">Lachesin-like</fullName>
    </submittedName>
</protein>
<accession>A0ABM1S9Y4</accession>
<proteinExistence type="predicted"/>
<dbReference type="SMART" id="SM00406">
    <property type="entry name" value="IGv"/>
    <property type="match status" value="1"/>
</dbReference>
<evidence type="ECO:0000259" key="6">
    <source>
        <dbReference type="PROSITE" id="PS50835"/>
    </source>
</evidence>
<dbReference type="Proteomes" id="UP000694941">
    <property type="component" value="Unplaced"/>
</dbReference>
<dbReference type="SUPFAM" id="SSF48726">
    <property type="entry name" value="Immunoglobulin"/>
    <property type="match status" value="3"/>
</dbReference>
<sequence>MSSTQKHLLMTLATYLLWTVSLLYGVRPSGSKDAELEPEFAEPIPNVTVSIGRDVKLACVVENLGSYRIAWIHTDRYTLLTLQNRVITRNPRFSIAHNGHRTWTLHITEVEERENGEYMCQINTSPMKSQSGFINVVVPPRIDEGNTSTDMEVKENEEVTLKCVATGSPEPTITWRREDNQPISIGSKKVPSVTGPYLVILKVTRHHMGAYLCIASNGVQPSVSKRILLGVLFHPAISIPNHVVGAAIGSDVILDCQLESHPKSVAYWIRGKDVFIVISNEKYEAKEIAKGTYKTQLSLQIRDLEPDDFGTYYCSAKNSLGEAEGIIKLYGE</sequence>
<evidence type="ECO:0000256" key="2">
    <source>
        <dbReference type="ARBA" id="ARBA00022737"/>
    </source>
</evidence>
<dbReference type="InterPro" id="IPR051170">
    <property type="entry name" value="Neural/epithelial_adhesion"/>
</dbReference>
<organism evidence="7 8">
    <name type="scientific">Limulus polyphemus</name>
    <name type="common">Atlantic horseshoe crab</name>
    <dbReference type="NCBI Taxonomy" id="6850"/>
    <lineage>
        <taxon>Eukaryota</taxon>
        <taxon>Metazoa</taxon>
        <taxon>Ecdysozoa</taxon>
        <taxon>Arthropoda</taxon>
        <taxon>Chelicerata</taxon>
        <taxon>Merostomata</taxon>
        <taxon>Xiphosura</taxon>
        <taxon>Limulidae</taxon>
        <taxon>Limulus</taxon>
    </lineage>
</organism>
<dbReference type="PROSITE" id="PS50835">
    <property type="entry name" value="IG_LIKE"/>
    <property type="match status" value="3"/>
</dbReference>
<dbReference type="InterPro" id="IPR007110">
    <property type="entry name" value="Ig-like_dom"/>
</dbReference>
<dbReference type="Pfam" id="PF07679">
    <property type="entry name" value="I-set"/>
    <property type="match status" value="1"/>
</dbReference>
<dbReference type="InterPro" id="IPR036179">
    <property type="entry name" value="Ig-like_dom_sf"/>
</dbReference>
<dbReference type="InterPro" id="IPR013106">
    <property type="entry name" value="Ig_V-set"/>
</dbReference>
<dbReference type="RefSeq" id="XP_022240439.1">
    <property type="nucleotide sequence ID" value="XM_022384731.1"/>
</dbReference>
<dbReference type="SMART" id="SM00409">
    <property type="entry name" value="IG"/>
    <property type="match status" value="3"/>
</dbReference>
<dbReference type="InterPro" id="IPR003599">
    <property type="entry name" value="Ig_sub"/>
</dbReference>
<feature type="signal peptide" evidence="5">
    <location>
        <begin position="1"/>
        <end position="25"/>
    </location>
</feature>
<evidence type="ECO:0000256" key="4">
    <source>
        <dbReference type="ARBA" id="ARBA00023319"/>
    </source>
</evidence>
<keyword evidence="4" id="KW-0393">Immunoglobulin domain</keyword>
<evidence type="ECO:0000313" key="8">
    <source>
        <dbReference type="RefSeq" id="XP_022240439.1"/>
    </source>
</evidence>
<dbReference type="PANTHER" id="PTHR12231:SF253">
    <property type="entry name" value="DPR-INTERACTING PROTEIN ETA, ISOFORM B-RELATED"/>
    <property type="match status" value="1"/>
</dbReference>
<dbReference type="SMART" id="SM00408">
    <property type="entry name" value="IGc2"/>
    <property type="match status" value="3"/>
</dbReference>
<feature type="domain" description="Ig-like" evidence="6">
    <location>
        <begin position="235"/>
        <end position="319"/>
    </location>
</feature>
<evidence type="ECO:0000313" key="7">
    <source>
        <dbReference type="Proteomes" id="UP000694941"/>
    </source>
</evidence>
<reference evidence="8" key="1">
    <citation type="submission" date="2025-08" db="UniProtKB">
        <authorList>
            <consortium name="RefSeq"/>
        </authorList>
    </citation>
    <scope>IDENTIFICATION</scope>
    <source>
        <tissue evidence="8">Muscle</tissue>
    </source>
</reference>
<name>A0ABM1S9Y4_LIMPO</name>
<feature type="domain" description="Ig-like" evidence="6">
    <location>
        <begin position="140"/>
        <end position="224"/>
    </location>
</feature>
<dbReference type="Gene3D" id="2.60.40.10">
    <property type="entry name" value="Immunoglobulins"/>
    <property type="match status" value="3"/>
</dbReference>
<dbReference type="InterPro" id="IPR003598">
    <property type="entry name" value="Ig_sub2"/>
</dbReference>
<feature type="chain" id="PRO_5046685888" evidence="5">
    <location>
        <begin position="26"/>
        <end position="332"/>
    </location>
</feature>
<dbReference type="GeneID" id="106458495"/>
<dbReference type="Pfam" id="PF13927">
    <property type="entry name" value="Ig_3"/>
    <property type="match status" value="2"/>
</dbReference>
<keyword evidence="3" id="KW-1015">Disulfide bond</keyword>
<keyword evidence="7" id="KW-1185">Reference proteome</keyword>
<feature type="domain" description="Ig-like" evidence="6">
    <location>
        <begin position="38"/>
        <end position="135"/>
    </location>
</feature>
<evidence type="ECO:0000256" key="3">
    <source>
        <dbReference type="ARBA" id="ARBA00023157"/>
    </source>
</evidence>
<dbReference type="InterPro" id="IPR013783">
    <property type="entry name" value="Ig-like_fold"/>
</dbReference>
<gene>
    <name evidence="8" type="primary">LOC106458495</name>
</gene>
<evidence type="ECO:0000256" key="5">
    <source>
        <dbReference type="SAM" id="SignalP"/>
    </source>
</evidence>